<feature type="compositionally biased region" description="Low complexity" evidence="3">
    <location>
        <begin position="8"/>
        <end position="38"/>
    </location>
</feature>
<dbReference type="RefSeq" id="WP_227908990.1">
    <property type="nucleotide sequence ID" value="NZ_CP095461.1"/>
</dbReference>
<evidence type="ECO:0000259" key="4">
    <source>
        <dbReference type="Pfam" id="PF02826"/>
    </source>
</evidence>
<dbReference type="InterPro" id="IPR006140">
    <property type="entry name" value="D-isomer_DH_NAD-bd"/>
</dbReference>
<reference evidence="5" key="1">
    <citation type="submission" date="2021-10" db="EMBL/GenBank/DDBJ databases">
        <title>Novel species in genus Arthrobacter.</title>
        <authorList>
            <person name="Liu Y."/>
        </authorList>
    </citation>
    <scope>NUCLEOTIDE SEQUENCE</scope>
    <source>
        <strain evidence="5">Zg-Y809</strain>
    </source>
</reference>
<dbReference type="SUPFAM" id="SSF51735">
    <property type="entry name" value="NAD(P)-binding Rossmann-fold domains"/>
    <property type="match status" value="1"/>
</dbReference>
<evidence type="ECO:0000313" key="5">
    <source>
        <dbReference type="EMBL" id="MCC3270654.1"/>
    </source>
</evidence>
<dbReference type="AlphaFoldDB" id="A0A9X1M3F5"/>
<keyword evidence="2" id="KW-0520">NAD</keyword>
<proteinExistence type="predicted"/>
<dbReference type="GO" id="GO:0051287">
    <property type="term" value="F:NAD binding"/>
    <property type="evidence" value="ECO:0007669"/>
    <property type="project" value="InterPro"/>
</dbReference>
<dbReference type="PROSITE" id="PS00671">
    <property type="entry name" value="D_2_HYDROXYACID_DH_3"/>
    <property type="match status" value="1"/>
</dbReference>
<dbReference type="GO" id="GO:0016616">
    <property type="term" value="F:oxidoreductase activity, acting on the CH-OH group of donors, NAD or NADP as acceptor"/>
    <property type="evidence" value="ECO:0007669"/>
    <property type="project" value="UniProtKB-ARBA"/>
</dbReference>
<feature type="domain" description="D-isomer specific 2-hydroxyacid dehydrogenase NAD-binding" evidence="4">
    <location>
        <begin position="138"/>
        <end position="303"/>
    </location>
</feature>
<gene>
    <name evidence="5" type="ORF">LJ751_15060</name>
</gene>
<evidence type="ECO:0000256" key="3">
    <source>
        <dbReference type="SAM" id="MobiDB-lite"/>
    </source>
</evidence>
<organism evidence="5 6">
    <name type="scientific">Arthrobacter gengyunqii</name>
    <dbReference type="NCBI Taxonomy" id="2886940"/>
    <lineage>
        <taxon>Bacteria</taxon>
        <taxon>Bacillati</taxon>
        <taxon>Actinomycetota</taxon>
        <taxon>Actinomycetes</taxon>
        <taxon>Micrococcales</taxon>
        <taxon>Micrococcaceae</taxon>
        <taxon>Arthrobacter</taxon>
    </lineage>
</organism>
<dbReference type="Proteomes" id="UP001139264">
    <property type="component" value="Unassembled WGS sequence"/>
</dbReference>
<dbReference type="PANTHER" id="PTHR43333:SF1">
    <property type="entry name" value="D-ISOMER SPECIFIC 2-HYDROXYACID DEHYDROGENASE NAD-BINDING DOMAIN-CONTAINING PROTEIN"/>
    <property type="match status" value="1"/>
</dbReference>
<evidence type="ECO:0000256" key="2">
    <source>
        <dbReference type="ARBA" id="ARBA00023027"/>
    </source>
</evidence>
<keyword evidence="1" id="KW-0560">Oxidoreductase</keyword>
<dbReference type="PANTHER" id="PTHR43333">
    <property type="entry name" value="2-HACID_DH_C DOMAIN-CONTAINING PROTEIN"/>
    <property type="match status" value="1"/>
</dbReference>
<evidence type="ECO:0000256" key="1">
    <source>
        <dbReference type="ARBA" id="ARBA00023002"/>
    </source>
</evidence>
<protein>
    <submittedName>
        <fullName evidence="5">Hydroxyacid dehydrogenase</fullName>
    </submittedName>
</protein>
<dbReference type="Gene3D" id="3.40.50.720">
    <property type="entry name" value="NAD(P)-binding Rossmann-like Domain"/>
    <property type="match status" value="2"/>
</dbReference>
<accession>A0A9X1M3F5</accession>
<dbReference type="InterPro" id="IPR029753">
    <property type="entry name" value="D-isomer_DH_CS"/>
</dbReference>
<comment type="caution">
    <text evidence="5">The sequence shown here is derived from an EMBL/GenBank/DDBJ whole genome shotgun (WGS) entry which is preliminary data.</text>
</comment>
<dbReference type="Pfam" id="PF02826">
    <property type="entry name" value="2-Hacid_dh_C"/>
    <property type="match status" value="1"/>
</dbReference>
<evidence type="ECO:0000313" key="6">
    <source>
        <dbReference type="Proteomes" id="UP001139264"/>
    </source>
</evidence>
<sequence>MAKHAESESSAGSSRRLSAVRGDPVPTDDPFTPTAPAPSIAILPAPTAELVSAVAEGGGVVEPLSDTTAGIVLADVVGPEDVERAVVGRANIRWAQLPLAGVDQYDEVMRAHRDVEWTSGKGAFRQPVGEFALTLTLALLRSVPVFARAHTWGPPRGTSLHNRRVVLVGAGGVGEEILRLLSAFTEHVTVVRAHDRPVPGAERTVTDTGLDDALKTADVVILAAAMTKGTKHLMDARRLALLKDDAFLINVARGPLVDTEALVQTLAAGKLAGAALDVTDPQPLPDGHPLWSEPRVLLTPHTAETPDMVAPLLAGRVRDNVRRLAADQPLDGVVDVDAGY</sequence>
<name>A0A9X1M3F5_9MICC</name>
<feature type="region of interest" description="Disordered" evidence="3">
    <location>
        <begin position="1"/>
        <end position="38"/>
    </location>
</feature>
<dbReference type="InterPro" id="IPR036291">
    <property type="entry name" value="NAD(P)-bd_dom_sf"/>
</dbReference>
<dbReference type="EMBL" id="JAJFZP010000013">
    <property type="protein sequence ID" value="MCC3270654.1"/>
    <property type="molecule type" value="Genomic_DNA"/>
</dbReference>